<dbReference type="EMBL" id="MU251245">
    <property type="protein sequence ID" value="KAG9257712.1"/>
    <property type="molecule type" value="Genomic_DNA"/>
</dbReference>
<feature type="region of interest" description="Disordered" evidence="1">
    <location>
        <begin position="111"/>
        <end position="141"/>
    </location>
</feature>
<evidence type="ECO:0000313" key="2">
    <source>
        <dbReference type="EMBL" id="KAG9257712.1"/>
    </source>
</evidence>
<evidence type="ECO:0000313" key="3">
    <source>
        <dbReference type="Proteomes" id="UP000887229"/>
    </source>
</evidence>
<accession>A0A9P8CST7</accession>
<reference evidence="2" key="1">
    <citation type="journal article" date="2021" name="IMA Fungus">
        <title>Genomic characterization of three marine fungi, including Emericellopsis atlantica sp. nov. with signatures of a generalist lifestyle and marine biomass degradation.</title>
        <authorList>
            <person name="Hagestad O.C."/>
            <person name="Hou L."/>
            <person name="Andersen J.H."/>
            <person name="Hansen E.H."/>
            <person name="Altermark B."/>
            <person name="Li C."/>
            <person name="Kuhnert E."/>
            <person name="Cox R.J."/>
            <person name="Crous P.W."/>
            <person name="Spatafora J.W."/>
            <person name="Lail K."/>
            <person name="Amirebrahimi M."/>
            <person name="Lipzen A."/>
            <person name="Pangilinan J."/>
            <person name="Andreopoulos W."/>
            <person name="Hayes R.D."/>
            <person name="Ng V."/>
            <person name="Grigoriev I.V."/>
            <person name="Jackson S.A."/>
            <person name="Sutton T.D.S."/>
            <person name="Dobson A.D.W."/>
            <person name="Rama T."/>
        </authorList>
    </citation>
    <scope>NUCLEOTIDE SEQUENCE</scope>
    <source>
        <strain evidence="2">TS7</strain>
    </source>
</reference>
<organism evidence="2 3">
    <name type="scientific">Emericellopsis atlantica</name>
    <dbReference type="NCBI Taxonomy" id="2614577"/>
    <lineage>
        <taxon>Eukaryota</taxon>
        <taxon>Fungi</taxon>
        <taxon>Dikarya</taxon>
        <taxon>Ascomycota</taxon>
        <taxon>Pezizomycotina</taxon>
        <taxon>Sordariomycetes</taxon>
        <taxon>Hypocreomycetidae</taxon>
        <taxon>Hypocreales</taxon>
        <taxon>Bionectriaceae</taxon>
        <taxon>Emericellopsis</taxon>
    </lineage>
</organism>
<dbReference type="AlphaFoldDB" id="A0A9P8CST7"/>
<feature type="compositionally biased region" description="Basic and acidic residues" evidence="1">
    <location>
        <begin position="116"/>
        <end position="141"/>
    </location>
</feature>
<sequence>MSRLVPWTPPLGLSTPVPSRLHLLPCFLASFNSRVLASCRRTSMVCVKQLAHVSRARVQRRVGDNVKLHRLAWGCKGHETAETTLSLCLLLFCFLLLKSLGRRQAAAAGRGNAAAKVERHGQERQTDQEGRADHDQARRGEEGAAEWICPVYTASI</sequence>
<dbReference type="RefSeq" id="XP_046121636.1">
    <property type="nucleotide sequence ID" value="XM_046259555.1"/>
</dbReference>
<comment type="caution">
    <text evidence="2">The sequence shown here is derived from an EMBL/GenBank/DDBJ whole genome shotgun (WGS) entry which is preliminary data.</text>
</comment>
<proteinExistence type="predicted"/>
<keyword evidence="3" id="KW-1185">Reference proteome</keyword>
<dbReference type="GeneID" id="70290458"/>
<dbReference type="Proteomes" id="UP000887229">
    <property type="component" value="Unassembled WGS sequence"/>
</dbReference>
<name>A0A9P8CST7_9HYPO</name>
<gene>
    <name evidence="2" type="ORF">F5Z01DRAFT_411090</name>
</gene>
<evidence type="ECO:0000256" key="1">
    <source>
        <dbReference type="SAM" id="MobiDB-lite"/>
    </source>
</evidence>
<protein>
    <submittedName>
        <fullName evidence="2">Uncharacterized protein</fullName>
    </submittedName>
</protein>